<accession>A0A1Y1S660</accession>
<evidence type="ECO:0000313" key="1">
    <source>
        <dbReference type="EMBL" id="ORD93935.1"/>
    </source>
</evidence>
<dbReference type="AlphaFoldDB" id="A0A1Y1S660"/>
<dbReference type="Proteomes" id="UP000192639">
    <property type="component" value="Unassembled WGS sequence"/>
</dbReference>
<dbReference type="OrthoDB" id="10588156at2759"/>
<evidence type="ECO:0000313" key="2">
    <source>
        <dbReference type="Proteomes" id="UP000192639"/>
    </source>
</evidence>
<comment type="caution">
    <text evidence="1">The sequence shown here is derived from an EMBL/GenBank/DDBJ whole genome shotgun (WGS) entry which is preliminary data.</text>
</comment>
<reference evidence="1 2" key="1">
    <citation type="journal article" date="2017" name="Environ. Microbiol.">
        <title>Decay of the glycolytic pathway and adaptation to intranuclear parasitism within Enterocytozoonidae microsporidia.</title>
        <authorList>
            <person name="Wiredu Boakye D."/>
            <person name="Jaroenlak P."/>
            <person name="Prachumwat A."/>
            <person name="Williams T.A."/>
            <person name="Bateman K.S."/>
            <person name="Itsathitphaisarn O."/>
            <person name="Sritunyalucksana K."/>
            <person name="Paszkiewicz K.H."/>
            <person name="Moore K.A."/>
            <person name="Stentiford G.D."/>
            <person name="Williams B.A."/>
        </authorList>
    </citation>
    <scope>NUCLEOTIDE SEQUENCE [LARGE SCALE GENOMIC DNA]</scope>
    <source>
        <strain evidence="1 2">GB1</strain>
    </source>
</reference>
<protein>
    <submittedName>
        <fullName evidence="1">Uncharacterized protein</fullName>
    </submittedName>
</protein>
<keyword evidence="2" id="KW-1185">Reference proteome</keyword>
<dbReference type="VEuPathDB" id="MicrosporidiaDB:ECANGB1_1339"/>
<dbReference type="EMBL" id="LWDP01000038">
    <property type="protein sequence ID" value="ORD93935.1"/>
    <property type="molecule type" value="Genomic_DNA"/>
</dbReference>
<name>A0A1Y1S660_9MICR</name>
<proteinExistence type="predicted"/>
<gene>
    <name evidence="1" type="ORF">ECANGB1_1339</name>
</gene>
<organism evidence="1 2">
    <name type="scientific">Enterospora canceri</name>
    <dbReference type="NCBI Taxonomy" id="1081671"/>
    <lineage>
        <taxon>Eukaryota</taxon>
        <taxon>Fungi</taxon>
        <taxon>Fungi incertae sedis</taxon>
        <taxon>Microsporidia</taxon>
        <taxon>Enterocytozoonidae</taxon>
        <taxon>Enterospora</taxon>
    </lineage>
</organism>
<sequence length="294" mass="35199">MNSFYFPIEFVYEDGFRDRDELVERVGEIEQLKIVDELFFSNLILSIQRGEDVKKFVRQFCPKMDSMLCITIEVRMNESETEEEMSIVYNKETLSEQIEMLLYSCRRRWEKTIRSHSGLNSFTSLFKTPYATKCLADAYYYTKNFRMAEQFYRKIVRNYALYTDRMIGLCGHQRGSDTMTIFAADIYMANDEYDKLYDCRKVCGIRELRDAIELHLFRNLEKTQFGTAKQLVILYNLFKNSISINNRDETNKMYNLFVQSINKLKMHKSEEEKRMWNRIIERATAEYKESSIDK</sequence>